<dbReference type="SUPFAM" id="SSF53448">
    <property type="entry name" value="Nucleotide-diphospho-sugar transferases"/>
    <property type="match status" value="1"/>
</dbReference>
<dbReference type="CDD" id="cd02518">
    <property type="entry name" value="GT2_SpsF"/>
    <property type="match status" value="1"/>
</dbReference>
<evidence type="ECO:0000313" key="1">
    <source>
        <dbReference type="EMBL" id="MFD2116975.1"/>
    </source>
</evidence>
<dbReference type="Proteomes" id="UP001597362">
    <property type="component" value="Unassembled WGS sequence"/>
</dbReference>
<proteinExistence type="predicted"/>
<reference evidence="2" key="1">
    <citation type="journal article" date="2019" name="Int. J. Syst. Evol. Microbiol.">
        <title>The Global Catalogue of Microorganisms (GCM) 10K type strain sequencing project: providing services to taxonomists for standard genome sequencing and annotation.</title>
        <authorList>
            <consortium name="The Broad Institute Genomics Platform"/>
            <consortium name="The Broad Institute Genome Sequencing Center for Infectious Disease"/>
            <person name="Wu L."/>
            <person name="Ma J."/>
        </authorList>
    </citation>
    <scope>NUCLEOTIDE SEQUENCE [LARGE SCALE GENOMIC DNA]</scope>
    <source>
        <strain evidence="2">GH52</strain>
    </source>
</reference>
<dbReference type="GO" id="GO:0016779">
    <property type="term" value="F:nucleotidyltransferase activity"/>
    <property type="evidence" value="ECO:0007669"/>
    <property type="project" value="UniProtKB-KW"/>
</dbReference>
<dbReference type="InterPro" id="IPR029044">
    <property type="entry name" value="Nucleotide-diphossugar_trans"/>
</dbReference>
<dbReference type="PANTHER" id="PTHR42866:SF1">
    <property type="entry name" value="SPORE COAT POLYSACCHARIDE BIOSYNTHESIS PROTEIN SPSF"/>
    <property type="match status" value="1"/>
</dbReference>
<dbReference type="InterPro" id="IPR003329">
    <property type="entry name" value="Cytidylyl_trans"/>
</dbReference>
<keyword evidence="2" id="KW-1185">Reference proteome</keyword>
<accession>A0ABW4YMK5</accession>
<dbReference type="PANTHER" id="PTHR42866">
    <property type="entry name" value="3-DEOXY-MANNO-OCTULOSONATE CYTIDYLYLTRANSFERASE"/>
    <property type="match status" value="1"/>
</dbReference>
<dbReference type="RefSeq" id="WP_377773677.1">
    <property type="nucleotide sequence ID" value="NZ_JBHUHO010000033.1"/>
</dbReference>
<organism evidence="1 2">
    <name type="scientific">Paenibacillus yanchengensis</name>
    <dbReference type="NCBI Taxonomy" id="2035833"/>
    <lineage>
        <taxon>Bacteria</taxon>
        <taxon>Bacillati</taxon>
        <taxon>Bacillota</taxon>
        <taxon>Bacilli</taxon>
        <taxon>Bacillales</taxon>
        <taxon>Paenibacillaceae</taxon>
        <taxon>Paenibacillus</taxon>
    </lineage>
</organism>
<comment type="caution">
    <text evidence="1">The sequence shown here is derived from an EMBL/GenBank/DDBJ whole genome shotgun (WGS) entry which is preliminary data.</text>
</comment>
<dbReference type="Gene3D" id="3.90.550.10">
    <property type="entry name" value="Spore Coat Polysaccharide Biosynthesis Protein SpsA, Chain A"/>
    <property type="match status" value="1"/>
</dbReference>
<evidence type="ECO:0000313" key="2">
    <source>
        <dbReference type="Proteomes" id="UP001597362"/>
    </source>
</evidence>
<sequence length="241" mass="27609">MRIVAIIQARIGSTRLPGKVLRPLIDQTVLAHVIARCVAVPSVTKVIVATSTEIGDQAIYDEAIAQGVECYRGSENNVLSRYYEAAKLAQADVIIRITSDCPLLDPSIVEQLIQHFKQTACDYARIGLDVFPRGLDAEIFTMDALQQAYNNGRSDFEREHVTTYFQNNREKFKFEVFRKGENYSKYRLTLDTIEDWVLIENIYQQLYRGDIFGWLEVRQLLQDQLNLALINAHVEQKHNNV</sequence>
<gene>
    <name evidence="1" type="ORF">ACFSJH_14695</name>
</gene>
<dbReference type="EMBL" id="JBHUHO010000033">
    <property type="protein sequence ID" value="MFD2116975.1"/>
    <property type="molecule type" value="Genomic_DNA"/>
</dbReference>
<keyword evidence="1" id="KW-0548">Nucleotidyltransferase</keyword>
<name>A0ABW4YMK5_9BACL</name>
<dbReference type="Pfam" id="PF02348">
    <property type="entry name" value="CTP_transf_3"/>
    <property type="match status" value="1"/>
</dbReference>
<protein>
    <submittedName>
        <fullName evidence="1">Cytidylyltransferase domain-containing protein</fullName>
    </submittedName>
</protein>
<keyword evidence="1" id="KW-0808">Transferase</keyword>